<evidence type="ECO:0008006" key="3">
    <source>
        <dbReference type="Google" id="ProtNLM"/>
    </source>
</evidence>
<evidence type="ECO:0000313" key="2">
    <source>
        <dbReference type="EMBL" id="SFV50584.1"/>
    </source>
</evidence>
<gene>
    <name evidence="2" type="ORF">MNB_SV-6-1809</name>
</gene>
<sequence length="201" mass="22816">MHNIKRYLFATIAMFILSGCGVTRLSLSNNKLLLQADGKNLKTEGTSIAKEFNNFGKLFLTQEIVKLSDSSIIVYEKAVVDSDYELNFSTSRTIGILFEARSVMPIYIKKGLHIYQLELKDGRILNLVAEQFADQQISFVYGMSTNHIREMLNELDVKSSRPLIDRVVKLDGSKKSILSRWSMHMVNFAPLITPQRLGFGF</sequence>
<dbReference type="EMBL" id="FPHC01000013">
    <property type="protein sequence ID" value="SFV50584.1"/>
    <property type="molecule type" value="Genomic_DNA"/>
</dbReference>
<name>A0A1W1BAL5_9ZZZZ</name>
<proteinExistence type="predicted"/>
<organism evidence="2">
    <name type="scientific">hydrothermal vent metagenome</name>
    <dbReference type="NCBI Taxonomy" id="652676"/>
    <lineage>
        <taxon>unclassified sequences</taxon>
        <taxon>metagenomes</taxon>
        <taxon>ecological metagenomes</taxon>
    </lineage>
</organism>
<evidence type="ECO:0000256" key="1">
    <source>
        <dbReference type="SAM" id="Phobius"/>
    </source>
</evidence>
<keyword evidence="1" id="KW-0812">Transmembrane</keyword>
<protein>
    <recommendedName>
        <fullName evidence="3">Lipoprotein</fullName>
    </recommendedName>
</protein>
<feature type="transmembrane region" description="Helical" evidence="1">
    <location>
        <begin position="7"/>
        <end position="27"/>
    </location>
</feature>
<dbReference type="PROSITE" id="PS51257">
    <property type="entry name" value="PROKAR_LIPOPROTEIN"/>
    <property type="match status" value="1"/>
</dbReference>
<reference evidence="2" key="1">
    <citation type="submission" date="2016-10" db="EMBL/GenBank/DDBJ databases">
        <authorList>
            <person name="de Groot N.N."/>
        </authorList>
    </citation>
    <scope>NUCLEOTIDE SEQUENCE</scope>
</reference>
<accession>A0A1W1BAL5</accession>
<keyword evidence="1" id="KW-1133">Transmembrane helix</keyword>
<keyword evidence="1" id="KW-0472">Membrane</keyword>
<dbReference type="AlphaFoldDB" id="A0A1W1BAL5"/>